<evidence type="ECO:0008006" key="12">
    <source>
        <dbReference type="Google" id="ProtNLM"/>
    </source>
</evidence>
<dbReference type="GO" id="GO:0005506">
    <property type="term" value="F:iron ion binding"/>
    <property type="evidence" value="ECO:0007669"/>
    <property type="project" value="InterPro"/>
</dbReference>
<organism evidence="10 11">
    <name type="scientific">Penicillium daleae</name>
    <dbReference type="NCBI Taxonomy" id="63821"/>
    <lineage>
        <taxon>Eukaryota</taxon>
        <taxon>Fungi</taxon>
        <taxon>Dikarya</taxon>
        <taxon>Ascomycota</taxon>
        <taxon>Pezizomycotina</taxon>
        <taxon>Eurotiomycetes</taxon>
        <taxon>Eurotiomycetidae</taxon>
        <taxon>Eurotiales</taxon>
        <taxon>Aspergillaceae</taxon>
        <taxon>Penicillium</taxon>
    </lineage>
</organism>
<evidence type="ECO:0000256" key="7">
    <source>
        <dbReference type="ARBA" id="ARBA00023033"/>
    </source>
</evidence>
<feature type="non-terminal residue" evidence="10">
    <location>
        <position position="1"/>
    </location>
</feature>
<dbReference type="InterPro" id="IPR001128">
    <property type="entry name" value="Cyt_P450"/>
</dbReference>
<evidence type="ECO:0000256" key="4">
    <source>
        <dbReference type="ARBA" id="ARBA00022723"/>
    </source>
</evidence>
<evidence type="ECO:0000256" key="3">
    <source>
        <dbReference type="ARBA" id="ARBA00022617"/>
    </source>
</evidence>
<evidence type="ECO:0000256" key="2">
    <source>
        <dbReference type="ARBA" id="ARBA00010617"/>
    </source>
</evidence>
<keyword evidence="5" id="KW-0560">Oxidoreductase</keyword>
<keyword evidence="7" id="KW-0503">Monooxygenase</keyword>
<evidence type="ECO:0000256" key="8">
    <source>
        <dbReference type="PIRSR" id="PIRSR602401-1"/>
    </source>
</evidence>
<dbReference type="CDD" id="cd11058">
    <property type="entry name" value="CYP60B-like"/>
    <property type="match status" value="1"/>
</dbReference>
<dbReference type="GO" id="GO:0043386">
    <property type="term" value="P:mycotoxin biosynthetic process"/>
    <property type="evidence" value="ECO:0007669"/>
    <property type="project" value="UniProtKB-ARBA"/>
</dbReference>
<dbReference type="Pfam" id="PF00067">
    <property type="entry name" value="p450"/>
    <property type="match status" value="1"/>
</dbReference>
<comment type="caution">
    <text evidence="10">The sequence shown here is derived from an EMBL/GenBank/DDBJ whole genome shotgun (WGS) entry which is preliminary data.</text>
</comment>
<dbReference type="PRINTS" id="PR00385">
    <property type="entry name" value="P450"/>
</dbReference>
<dbReference type="RefSeq" id="XP_056763712.1">
    <property type="nucleotide sequence ID" value="XM_056910886.1"/>
</dbReference>
<evidence type="ECO:0000313" key="11">
    <source>
        <dbReference type="Proteomes" id="UP001213681"/>
    </source>
</evidence>
<dbReference type="PRINTS" id="PR00463">
    <property type="entry name" value="EP450I"/>
</dbReference>
<gene>
    <name evidence="10" type="ORF">N7458_007504</name>
</gene>
<keyword evidence="9" id="KW-0812">Transmembrane</keyword>
<evidence type="ECO:0000256" key="6">
    <source>
        <dbReference type="ARBA" id="ARBA00023004"/>
    </source>
</evidence>
<dbReference type="Proteomes" id="UP001213681">
    <property type="component" value="Unassembled WGS sequence"/>
</dbReference>
<evidence type="ECO:0000256" key="1">
    <source>
        <dbReference type="ARBA" id="ARBA00001971"/>
    </source>
</evidence>
<feature type="transmembrane region" description="Helical" evidence="9">
    <location>
        <begin position="6"/>
        <end position="34"/>
    </location>
</feature>
<dbReference type="PANTHER" id="PTHR24305:SF210">
    <property type="entry name" value="CYTOCHROME P450 MONOOXYGENASE ASQL-RELATED"/>
    <property type="match status" value="1"/>
</dbReference>
<dbReference type="InterPro" id="IPR002401">
    <property type="entry name" value="Cyt_P450_E_grp-I"/>
</dbReference>
<evidence type="ECO:0000256" key="5">
    <source>
        <dbReference type="ARBA" id="ARBA00023002"/>
    </source>
</evidence>
<dbReference type="EMBL" id="JAPVEA010000007">
    <property type="protein sequence ID" value="KAJ5443632.1"/>
    <property type="molecule type" value="Genomic_DNA"/>
</dbReference>
<dbReference type="GO" id="GO:0016705">
    <property type="term" value="F:oxidoreductase activity, acting on paired donors, with incorporation or reduction of molecular oxygen"/>
    <property type="evidence" value="ECO:0007669"/>
    <property type="project" value="InterPro"/>
</dbReference>
<evidence type="ECO:0000313" key="10">
    <source>
        <dbReference type="EMBL" id="KAJ5443632.1"/>
    </source>
</evidence>
<dbReference type="AlphaFoldDB" id="A0AAD6C262"/>
<keyword evidence="3 8" id="KW-0349">Heme</keyword>
<keyword evidence="9" id="KW-0472">Membrane</keyword>
<reference evidence="10" key="1">
    <citation type="submission" date="2022-12" db="EMBL/GenBank/DDBJ databases">
        <authorList>
            <person name="Petersen C."/>
        </authorList>
    </citation>
    <scope>NUCLEOTIDE SEQUENCE</scope>
    <source>
        <strain evidence="10">IBT 16125</strain>
    </source>
</reference>
<keyword evidence="9" id="KW-1133">Transmembrane helix</keyword>
<proteinExistence type="inferred from homology"/>
<dbReference type="InterPro" id="IPR036396">
    <property type="entry name" value="Cyt_P450_sf"/>
</dbReference>
<name>A0AAD6C262_9EURO</name>
<sequence length="513" mass="58750">AEGSPSWLVFLVQGIMTIITTWQAVWLLFGVFLLNRLCLVLYRVFLHPLSQFPGPKLYAASYLPYLYQNKITGTFIKNMPKMHEIYGPIIRISPNQLAIDGSIGWSEVFARHSNVPEFEKTPTFYGPRNGIGILPARQEDHQRQRRLIAYAFSAAALTEQESYLKYYIDILIKRLRERMLAGVPVDMTRWYNYLTFDIIAELSFAESFNCLENSDYHPLVAMVFSGIRGNARTSFFEQYPLLRPLVNFMATKDDMEKRRQYYAMARAKTEKRIALGADTRRDFMTYILRNNKDGTGMTHDEILANARTLIGAGSHTTASALAGLTFYLTKSPEAYNRLAEEIRSTFSSEDDINMKSTTALPFLHACLEEALRIYPPLAETPPRVSPGAFVNGQYIPKGTSVSVYQWATNHSPRNFTDPDRFAPQRWLPTTHPLYDSRYASDNKDASKPFAAGPRDCLGKYLAYAEMRMAVARLLWNFDVELKDGQADWVTRQRVYMVYEKGPLMIRLRQRAGL</sequence>
<dbReference type="GeneID" id="81601129"/>
<reference evidence="10" key="2">
    <citation type="journal article" date="2023" name="IMA Fungus">
        <title>Comparative genomic study of the Penicillium genus elucidates a diverse pangenome and 15 lateral gene transfer events.</title>
        <authorList>
            <person name="Petersen C."/>
            <person name="Sorensen T."/>
            <person name="Nielsen M.R."/>
            <person name="Sondergaard T.E."/>
            <person name="Sorensen J.L."/>
            <person name="Fitzpatrick D.A."/>
            <person name="Frisvad J.C."/>
            <person name="Nielsen K.L."/>
        </authorList>
    </citation>
    <scope>NUCLEOTIDE SEQUENCE</scope>
    <source>
        <strain evidence="10">IBT 16125</strain>
    </source>
</reference>
<evidence type="ECO:0000256" key="9">
    <source>
        <dbReference type="SAM" id="Phobius"/>
    </source>
</evidence>
<comment type="cofactor">
    <cofactor evidence="1 8">
        <name>heme</name>
        <dbReference type="ChEBI" id="CHEBI:30413"/>
    </cofactor>
</comment>
<comment type="similarity">
    <text evidence="2">Belongs to the cytochrome P450 family.</text>
</comment>
<dbReference type="GO" id="GO:0020037">
    <property type="term" value="F:heme binding"/>
    <property type="evidence" value="ECO:0007669"/>
    <property type="project" value="InterPro"/>
</dbReference>
<feature type="binding site" description="axial binding residue" evidence="8">
    <location>
        <position position="456"/>
    </location>
    <ligand>
        <name>heme</name>
        <dbReference type="ChEBI" id="CHEBI:30413"/>
    </ligand>
    <ligandPart>
        <name>Fe</name>
        <dbReference type="ChEBI" id="CHEBI:18248"/>
    </ligandPart>
</feature>
<dbReference type="PANTHER" id="PTHR24305">
    <property type="entry name" value="CYTOCHROME P450"/>
    <property type="match status" value="1"/>
</dbReference>
<dbReference type="Gene3D" id="1.10.630.10">
    <property type="entry name" value="Cytochrome P450"/>
    <property type="match status" value="1"/>
</dbReference>
<dbReference type="InterPro" id="IPR050121">
    <property type="entry name" value="Cytochrome_P450_monoxygenase"/>
</dbReference>
<dbReference type="GO" id="GO:0004497">
    <property type="term" value="F:monooxygenase activity"/>
    <property type="evidence" value="ECO:0007669"/>
    <property type="project" value="UniProtKB-KW"/>
</dbReference>
<keyword evidence="4 8" id="KW-0479">Metal-binding</keyword>
<dbReference type="SUPFAM" id="SSF48264">
    <property type="entry name" value="Cytochrome P450"/>
    <property type="match status" value="1"/>
</dbReference>
<keyword evidence="6 8" id="KW-0408">Iron</keyword>
<keyword evidence="11" id="KW-1185">Reference proteome</keyword>
<accession>A0AAD6C262</accession>
<protein>
    <recommendedName>
        <fullName evidence="12">Isotrichodermin C-15 hydroxylase</fullName>
    </recommendedName>
</protein>